<evidence type="ECO:0000313" key="2">
    <source>
        <dbReference type="Proteomes" id="UP001283361"/>
    </source>
</evidence>
<organism evidence="1 2">
    <name type="scientific">Elysia crispata</name>
    <name type="common">lettuce slug</name>
    <dbReference type="NCBI Taxonomy" id="231223"/>
    <lineage>
        <taxon>Eukaryota</taxon>
        <taxon>Metazoa</taxon>
        <taxon>Spiralia</taxon>
        <taxon>Lophotrochozoa</taxon>
        <taxon>Mollusca</taxon>
        <taxon>Gastropoda</taxon>
        <taxon>Heterobranchia</taxon>
        <taxon>Euthyneura</taxon>
        <taxon>Panpulmonata</taxon>
        <taxon>Sacoglossa</taxon>
        <taxon>Placobranchoidea</taxon>
        <taxon>Plakobranchidae</taxon>
        <taxon>Elysia</taxon>
    </lineage>
</organism>
<accession>A0AAE1B2X3</accession>
<sequence>MPRLSADKRNRASYMIEEENPIDWWRYGYTVIRDDIELLLQLEAALHHEWAAILQAFFQSLIRSMRRRKIACNNAHGGHIRYINIAIHFNNFAVIVKDLKLTLMFQRCRPGGANFEASADEPSTRGFS</sequence>
<dbReference type="GO" id="GO:0003676">
    <property type="term" value="F:nucleic acid binding"/>
    <property type="evidence" value="ECO:0007669"/>
    <property type="project" value="InterPro"/>
</dbReference>
<name>A0AAE1B2X3_9GAST</name>
<keyword evidence="2" id="KW-1185">Reference proteome</keyword>
<reference evidence="1" key="1">
    <citation type="journal article" date="2023" name="G3 (Bethesda)">
        <title>A reference genome for the long-term kleptoplast-retaining sea slug Elysia crispata morphotype clarki.</title>
        <authorList>
            <person name="Eastman K.E."/>
            <person name="Pendleton A.L."/>
            <person name="Shaikh M.A."/>
            <person name="Suttiyut T."/>
            <person name="Ogas R."/>
            <person name="Tomko P."/>
            <person name="Gavelis G."/>
            <person name="Widhalm J.R."/>
            <person name="Wisecaver J.H."/>
        </authorList>
    </citation>
    <scope>NUCLEOTIDE SEQUENCE</scope>
    <source>
        <strain evidence="1">ECLA1</strain>
    </source>
</reference>
<dbReference type="Gene3D" id="3.30.420.10">
    <property type="entry name" value="Ribonuclease H-like superfamily/Ribonuclease H"/>
    <property type="match status" value="1"/>
</dbReference>
<protein>
    <submittedName>
        <fullName evidence="1">Uncharacterized protein</fullName>
    </submittedName>
</protein>
<dbReference type="InterPro" id="IPR036397">
    <property type="entry name" value="RNaseH_sf"/>
</dbReference>
<comment type="caution">
    <text evidence="1">The sequence shown here is derived from an EMBL/GenBank/DDBJ whole genome shotgun (WGS) entry which is preliminary data.</text>
</comment>
<gene>
    <name evidence="1" type="ORF">RRG08_054577</name>
</gene>
<dbReference type="Proteomes" id="UP001283361">
    <property type="component" value="Unassembled WGS sequence"/>
</dbReference>
<dbReference type="EMBL" id="JAWDGP010000750">
    <property type="protein sequence ID" value="KAK3797547.1"/>
    <property type="molecule type" value="Genomic_DNA"/>
</dbReference>
<dbReference type="AlphaFoldDB" id="A0AAE1B2X3"/>
<proteinExistence type="predicted"/>
<evidence type="ECO:0000313" key="1">
    <source>
        <dbReference type="EMBL" id="KAK3797547.1"/>
    </source>
</evidence>